<proteinExistence type="predicted"/>
<evidence type="ECO:0000313" key="2">
    <source>
        <dbReference type="Proteomes" id="UP001501480"/>
    </source>
</evidence>
<evidence type="ECO:0008006" key="3">
    <source>
        <dbReference type="Google" id="ProtNLM"/>
    </source>
</evidence>
<dbReference type="PIRSF" id="PIRSF018008">
    <property type="entry name" value="UCP018008"/>
    <property type="match status" value="1"/>
</dbReference>
<protein>
    <recommendedName>
        <fullName evidence="3">DUF429 domain-containing protein</fullName>
    </recommendedName>
</protein>
<dbReference type="EMBL" id="BAAAPY010000013">
    <property type="protein sequence ID" value="GAA2084540.1"/>
    <property type="molecule type" value="Genomic_DNA"/>
</dbReference>
<evidence type="ECO:0000313" key="1">
    <source>
        <dbReference type="EMBL" id="GAA2084540.1"/>
    </source>
</evidence>
<dbReference type="Proteomes" id="UP001501480">
    <property type="component" value="Unassembled WGS sequence"/>
</dbReference>
<organism evidence="1 2">
    <name type="scientific">Aeromicrobium halocynthiae</name>
    <dbReference type="NCBI Taxonomy" id="560557"/>
    <lineage>
        <taxon>Bacteria</taxon>
        <taxon>Bacillati</taxon>
        <taxon>Actinomycetota</taxon>
        <taxon>Actinomycetes</taxon>
        <taxon>Propionibacteriales</taxon>
        <taxon>Nocardioidaceae</taxon>
        <taxon>Aeromicrobium</taxon>
    </lineage>
</organism>
<keyword evidence="2" id="KW-1185">Reference proteome</keyword>
<sequence length="257" mass="27426">MSDPVTVGPVAIGLDLAWGDRARTGVAVVGAGGHLLHLGTVSDDSSVTDAVAGWLEGPCTVAIDAPLVVTNATGRRPCEAALAADFARFDAGPHPSNLSRPYFVPEPRGGRLARAWGLDLDPGADASRRAIEVYPHAATIALFGLGRILRYKHKQGRDLPLLRSELTRLLDLLEGLADDDVPLVLDHPGWRRVRETVRTATTKAALRRVEDEVDAVVCAYVAHLEQHAPDRLTRYGDAATGVIVTPTLPEGLVPSPR</sequence>
<dbReference type="InterPro" id="IPR007362">
    <property type="entry name" value="DUF429"/>
</dbReference>
<reference evidence="1 2" key="1">
    <citation type="journal article" date="2019" name="Int. J. Syst. Evol. Microbiol.">
        <title>The Global Catalogue of Microorganisms (GCM) 10K type strain sequencing project: providing services to taxonomists for standard genome sequencing and annotation.</title>
        <authorList>
            <consortium name="The Broad Institute Genomics Platform"/>
            <consortium name="The Broad Institute Genome Sequencing Center for Infectious Disease"/>
            <person name="Wu L."/>
            <person name="Ma J."/>
        </authorList>
    </citation>
    <scope>NUCLEOTIDE SEQUENCE [LARGE SCALE GENOMIC DNA]</scope>
    <source>
        <strain evidence="1 2">JCM 15749</strain>
    </source>
</reference>
<name>A0ABN2W5V2_9ACTN</name>
<comment type="caution">
    <text evidence="1">The sequence shown here is derived from an EMBL/GenBank/DDBJ whole genome shotgun (WGS) entry which is preliminary data.</text>
</comment>
<accession>A0ABN2W5V2</accession>
<dbReference type="InterPro" id="IPR008306">
    <property type="entry name" value="UCP018008"/>
</dbReference>
<dbReference type="Pfam" id="PF04250">
    <property type="entry name" value="DUF429"/>
    <property type="match status" value="1"/>
</dbReference>
<dbReference type="RefSeq" id="WP_344329795.1">
    <property type="nucleotide sequence ID" value="NZ_BAAAPY010000013.1"/>
</dbReference>
<gene>
    <name evidence="1" type="ORF">GCM10009821_27410</name>
</gene>